<dbReference type="GO" id="GO:0050660">
    <property type="term" value="F:flavin adenine dinucleotide binding"/>
    <property type="evidence" value="ECO:0007669"/>
    <property type="project" value="InterPro"/>
</dbReference>
<reference evidence="14" key="1">
    <citation type="journal article" date="2020" name="ISME J.">
        <title>Gammaproteobacteria mediating utilization of methyl-, sulfur- and petroleum organic compounds in deep ocean hydrothermal plumes.</title>
        <authorList>
            <person name="Zhou Z."/>
            <person name="Liu Y."/>
            <person name="Pan J."/>
            <person name="Cron B.R."/>
            <person name="Toner B.M."/>
            <person name="Anantharaman K."/>
            <person name="Breier J.A."/>
            <person name="Dick G.J."/>
            <person name="Li M."/>
        </authorList>
    </citation>
    <scope>NUCLEOTIDE SEQUENCE</scope>
    <source>
        <strain evidence="14">SZUA-1501</strain>
    </source>
</reference>
<evidence type="ECO:0000259" key="13">
    <source>
        <dbReference type="PROSITE" id="PS51384"/>
    </source>
</evidence>
<dbReference type="InterPro" id="IPR017938">
    <property type="entry name" value="Riboflavin_synthase-like_b-brl"/>
</dbReference>
<dbReference type="InterPro" id="IPR001433">
    <property type="entry name" value="OxRdtase_FAD/NAD-bd"/>
</dbReference>
<dbReference type="CDD" id="cd06218">
    <property type="entry name" value="DHOD_e_trans"/>
    <property type="match status" value="1"/>
</dbReference>
<keyword evidence="6 11" id="KW-0274">FAD</keyword>
<keyword evidence="5 12" id="KW-0479">Metal-binding</keyword>
<evidence type="ECO:0000256" key="2">
    <source>
        <dbReference type="ARBA" id="ARBA00022448"/>
    </source>
</evidence>
<dbReference type="Pfam" id="PF10418">
    <property type="entry name" value="DHODB_Fe-S_bind"/>
    <property type="match status" value="1"/>
</dbReference>
<evidence type="ECO:0000256" key="4">
    <source>
        <dbReference type="ARBA" id="ARBA00022714"/>
    </source>
</evidence>
<evidence type="ECO:0000256" key="11">
    <source>
        <dbReference type="PIRSR" id="PIRSR006816-1"/>
    </source>
</evidence>
<dbReference type="InterPro" id="IPR050353">
    <property type="entry name" value="PyrK_electron_transfer"/>
</dbReference>
<dbReference type="InterPro" id="IPR039261">
    <property type="entry name" value="FNR_nucleotide-bd"/>
</dbReference>
<dbReference type="GO" id="GO:0006221">
    <property type="term" value="P:pyrimidine nucleotide biosynthetic process"/>
    <property type="evidence" value="ECO:0007669"/>
    <property type="project" value="InterPro"/>
</dbReference>
<gene>
    <name evidence="14" type="ORF">EYH37_02210</name>
</gene>
<keyword evidence="4 12" id="KW-0001">2Fe-2S</keyword>
<feature type="binding site" evidence="12">
    <location>
        <position position="232"/>
    </location>
    <ligand>
        <name>[2Fe-2S] cluster</name>
        <dbReference type="ChEBI" id="CHEBI:190135"/>
    </ligand>
</feature>
<proteinExistence type="inferred from homology"/>
<dbReference type="PIRSF" id="PIRSF006816">
    <property type="entry name" value="Cyc3_hyd_g"/>
    <property type="match status" value="1"/>
</dbReference>
<keyword evidence="2" id="KW-0813">Transport</keyword>
<comment type="cofactor">
    <cofactor evidence="12">
        <name>[2Fe-2S] cluster</name>
        <dbReference type="ChEBI" id="CHEBI:190135"/>
    </cofactor>
    <text evidence="12">Binds 1 [2Fe-2S] cluster per subunit.</text>
</comment>
<comment type="similarity">
    <text evidence="1">Belongs to the PyrK family.</text>
</comment>
<evidence type="ECO:0000256" key="3">
    <source>
        <dbReference type="ARBA" id="ARBA00022630"/>
    </source>
</evidence>
<dbReference type="Gene3D" id="3.40.50.80">
    <property type="entry name" value="Nucleotide-binding domain of ferredoxin-NADP reductase (FNR) module"/>
    <property type="match status" value="1"/>
</dbReference>
<dbReference type="SUPFAM" id="SSF63380">
    <property type="entry name" value="Riboflavin synthase domain-like"/>
    <property type="match status" value="1"/>
</dbReference>
<evidence type="ECO:0000256" key="7">
    <source>
        <dbReference type="ARBA" id="ARBA00022982"/>
    </source>
</evidence>
<dbReference type="GO" id="GO:0051537">
    <property type="term" value="F:2 iron, 2 sulfur cluster binding"/>
    <property type="evidence" value="ECO:0007669"/>
    <property type="project" value="UniProtKB-KW"/>
</dbReference>
<feature type="binding site" evidence="12">
    <location>
        <position position="244"/>
    </location>
    <ligand>
        <name>[2Fe-2S] cluster</name>
        <dbReference type="ChEBI" id="CHEBI:190135"/>
    </ligand>
</feature>
<comment type="caution">
    <text evidence="14">The sequence shown here is derived from an EMBL/GenBank/DDBJ whole genome shotgun (WGS) entry which is preliminary data.</text>
</comment>
<name>A0A9D0YNQ9_AQUAO</name>
<dbReference type="InterPro" id="IPR012165">
    <property type="entry name" value="Cyt_c3_hydrogenase_gsu"/>
</dbReference>
<dbReference type="InterPro" id="IPR017927">
    <property type="entry name" value="FAD-bd_FR_type"/>
</dbReference>
<evidence type="ECO:0000256" key="12">
    <source>
        <dbReference type="PIRSR" id="PIRSR006816-2"/>
    </source>
</evidence>
<dbReference type="SUPFAM" id="SSF52343">
    <property type="entry name" value="Ferredoxin reductase-like, C-terminal NADP-linked domain"/>
    <property type="match status" value="1"/>
</dbReference>
<dbReference type="PROSITE" id="PS51384">
    <property type="entry name" value="FAD_FR"/>
    <property type="match status" value="1"/>
</dbReference>
<dbReference type="InterPro" id="IPR019480">
    <property type="entry name" value="Dihydroorotate_DH_Fe-S-bd"/>
</dbReference>
<evidence type="ECO:0000256" key="5">
    <source>
        <dbReference type="ARBA" id="ARBA00022723"/>
    </source>
</evidence>
<keyword evidence="7" id="KW-0249">Electron transport</keyword>
<feature type="domain" description="FAD-binding FR-type" evidence="13">
    <location>
        <begin position="1"/>
        <end position="101"/>
    </location>
</feature>
<dbReference type="EMBL" id="DQVE01000022">
    <property type="protein sequence ID" value="HIP98166.1"/>
    <property type="molecule type" value="Genomic_DNA"/>
</dbReference>
<evidence type="ECO:0000256" key="10">
    <source>
        <dbReference type="ARBA" id="ARBA00034078"/>
    </source>
</evidence>
<dbReference type="GO" id="GO:0046872">
    <property type="term" value="F:metal ion binding"/>
    <property type="evidence" value="ECO:0007669"/>
    <property type="project" value="UniProtKB-KW"/>
</dbReference>
<dbReference type="AlphaFoldDB" id="A0A9D0YNQ9"/>
<dbReference type="Gene3D" id="2.40.30.10">
    <property type="entry name" value="Translation factors"/>
    <property type="match status" value="1"/>
</dbReference>
<evidence type="ECO:0000256" key="1">
    <source>
        <dbReference type="ARBA" id="ARBA00006422"/>
    </source>
</evidence>
<feature type="binding site" evidence="11">
    <location>
        <begin position="76"/>
        <end position="77"/>
    </location>
    <ligand>
        <name>FAD</name>
        <dbReference type="ChEBI" id="CHEBI:57692"/>
    </ligand>
</feature>
<feature type="binding site" evidence="12">
    <location>
        <position position="224"/>
    </location>
    <ligand>
        <name>[2Fe-2S] cluster</name>
        <dbReference type="ChEBI" id="CHEBI:190135"/>
    </ligand>
</feature>
<dbReference type="Proteomes" id="UP000606463">
    <property type="component" value="Unassembled WGS sequence"/>
</dbReference>
<accession>A0A9D0YNQ9</accession>
<keyword evidence="3 11" id="KW-0285">Flavoprotein</keyword>
<feature type="binding site" evidence="12">
    <location>
        <position position="229"/>
    </location>
    <ligand>
        <name>[2Fe-2S] cluster</name>
        <dbReference type="ChEBI" id="CHEBI:190135"/>
    </ligand>
</feature>
<comment type="cofactor">
    <cofactor evidence="10">
        <name>[2Fe-2S] cluster</name>
        <dbReference type="ChEBI" id="CHEBI:190135"/>
    </cofactor>
</comment>
<protein>
    <submittedName>
        <fullName evidence="14">Dihydroorotate dehydrogenase electron transfer subunit</fullName>
    </submittedName>
</protein>
<comment type="cofactor">
    <cofactor evidence="11">
        <name>FAD</name>
        <dbReference type="ChEBI" id="CHEBI:57692"/>
    </cofactor>
    <text evidence="11">Binds 1 FAD per subunit.</text>
</comment>
<keyword evidence="8 12" id="KW-0408">Iron</keyword>
<dbReference type="PANTHER" id="PTHR43513:SF3">
    <property type="entry name" value="DIHYDROOROTATE DEHYDROGENASE B (NAD(+)), ELECTRON TRANSFER SUBUNIT-RELATED"/>
    <property type="match status" value="1"/>
</dbReference>
<dbReference type="PANTHER" id="PTHR43513">
    <property type="entry name" value="DIHYDROOROTATE DEHYDROGENASE B (NAD(+)), ELECTRON TRANSFER SUBUNIT"/>
    <property type="match status" value="1"/>
</dbReference>
<evidence type="ECO:0000313" key="14">
    <source>
        <dbReference type="EMBL" id="HIP98166.1"/>
    </source>
</evidence>
<evidence type="ECO:0000256" key="8">
    <source>
        <dbReference type="ARBA" id="ARBA00023004"/>
    </source>
</evidence>
<sequence length="258" mass="28988">MFELTAEVVSNRSVSGITWEIVLRAKEIAQTVKPGQFVMVETRLENEYDPLNRRPFAVADTEGELISIYYDVVGRGTKRLTSFHRGDTLRILGPLGDGVFPIYPDKRAIVIAGGIGSSGVSLLVKRMAELKVETVVLYGARNKEFLSMREWYEDISRQGVEVVFYTDDGSFGRRGFPVKDLDEFVEPSAVIYACGPKPLLKYLKKYSEERNIETYLSLDRRMACGWGVCLGCVVKTGNGFKRVCKEGPVFLAKELIDF</sequence>
<dbReference type="Pfam" id="PF00175">
    <property type="entry name" value="NAD_binding_1"/>
    <property type="match status" value="1"/>
</dbReference>
<dbReference type="InterPro" id="IPR037117">
    <property type="entry name" value="Dihydroorotate_DH_ele_sf"/>
</dbReference>
<evidence type="ECO:0000313" key="15">
    <source>
        <dbReference type="Proteomes" id="UP000606463"/>
    </source>
</evidence>
<dbReference type="GO" id="GO:0016491">
    <property type="term" value="F:oxidoreductase activity"/>
    <property type="evidence" value="ECO:0007669"/>
    <property type="project" value="InterPro"/>
</dbReference>
<organism evidence="14 15">
    <name type="scientific">Aquifex aeolicus</name>
    <dbReference type="NCBI Taxonomy" id="63363"/>
    <lineage>
        <taxon>Bacteria</taxon>
        <taxon>Pseudomonadati</taxon>
        <taxon>Aquificota</taxon>
        <taxon>Aquificia</taxon>
        <taxon>Aquificales</taxon>
        <taxon>Aquificaceae</taxon>
        <taxon>Aquifex</taxon>
    </lineage>
</organism>
<evidence type="ECO:0000256" key="6">
    <source>
        <dbReference type="ARBA" id="ARBA00022827"/>
    </source>
</evidence>
<keyword evidence="9 12" id="KW-0411">Iron-sulfur</keyword>
<dbReference type="Gene3D" id="2.10.240.10">
    <property type="entry name" value="Dihydroorotate dehydrogenase, electron transfer subunit"/>
    <property type="match status" value="1"/>
</dbReference>
<evidence type="ECO:0000256" key="9">
    <source>
        <dbReference type="ARBA" id="ARBA00023014"/>
    </source>
</evidence>